<evidence type="ECO:0000256" key="1">
    <source>
        <dbReference type="SAM" id="MobiDB-lite"/>
    </source>
</evidence>
<name>A0A218W3G2_PUNGR</name>
<reference evidence="3 5" key="3">
    <citation type="submission" date="2017-11" db="EMBL/GenBank/DDBJ databases">
        <title>De-novo sequencing of pomegranate (Punica granatum L.) genome.</title>
        <authorList>
            <person name="Akparov Z."/>
            <person name="Amiraslanov A."/>
            <person name="Hajiyeva S."/>
            <person name="Abbasov M."/>
            <person name="Kaur K."/>
            <person name="Hamwieh A."/>
            <person name="Solovyev V."/>
            <person name="Salamov A."/>
            <person name="Braich B."/>
            <person name="Kosarev P."/>
            <person name="Mahmoud A."/>
            <person name="Hajiyev E."/>
            <person name="Babayeva S."/>
            <person name="Izzatullayeva V."/>
            <person name="Mammadov A."/>
            <person name="Mammadov A."/>
            <person name="Sharifova S."/>
            <person name="Ojaghi J."/>
            <person name="Eynullazada K."/>
            <person name="Bayramov B."/>
            <person name="Abdulazimova A."/>
            <person name="Shahmuradov I."/>
        </authorList>
    </citation>
    <scope>NUCLEOTIDE SEQUENCE [LARGE SCALE GENOMIC DNA]</scope>
    <source>
        <strain evidence="3">AG2017</strain>
        <strain evidence="5">cv. AG2017</strain>
        <tissue evidence="3">Leaf</tissue>
    </source>
</reference>
<reference evidence="2" key="2">
    <citation type="submission" date="2017-06" db="EMBL/GenBank/DDBJ databases">
        <title>The pomegranate genome and the genomics of punicalagin biosynthesis.</title>
        <authorList>
            <person name="Xu C."/>
        </authorList>
    </citation>
    <scope>NUCLEOTIDE SEQUENCE [LARGE SCALE GENOMIC DNA]</scope>
    <source>
        <tissue evidence="2">Fresh leaf</tissue>
    </source>
</reference>
<proteinExistence type="predicted"/>
<dbReference type="GeneID" id="116206947"/>
<evidence type="ECO:0000313" key="4">
    <source>
        <dbReference type="Proteomes" id="UP000197138"/>
    </source>
</evidence>
<protein>
    <submittedName>
        <fullName evidence="2">Uncharacterized protein</fullName>
    </submittedName>
</protein>
<comment type="caution">
    <text evidence="2">The sequence shown here is derived from an EMBL/GenBank/DDBJ whole genome shotgun (WGS) entry which is preliminary data.</text>
</comment>
<dbReference type="PANTHER" id="PTHR33257:SF58">
    <property type="entry name" value="REJ DOMAIN-CONTAINING PROTEIN"/>
    <property type="match status" value="1"/>
</dbReference>
<dbReference type="Proteomes" id="UP000233551">
    <property type="component" value="Unassembled WGS sequence"/>
</dbReference>
<evidence type="ECO:0000313" key="5">
    <source>
        <dbReference type="Proteomes" id="UP000233551"/>
    </source>
</evidence>
<evidence type="ECO:0000313" key="3">
    <source>
        <dbReference type="EMBL" id="PKI38018.1"/>
    </source>
</evidence>
<dbReference type="EMBL" id="MTKT01005400">
    <property type="protein sequence ID" value="OWM67069.1"/>
    <property type="molecule type" value="Genomic_DNA"/>
</dbReference>
<reference evidence="4" key="1">
    <citation type="journal article" date="2017" name="Plant J.">
        <title>The pomegranate (Punica granatum L.) genome and the genomics of punicalagin biosynthesis.</title>
        <authorList>
            <person name="Qin G."/>
            <person name="Xu C."/>
            <person name="Ming R."/>
            <person name="Tang H."/>
            <person name="Guyot R."/>
            <person name="Kramer E.M."/>
            <person name="Hu Y."/>
            <person name="Yi X."/>
            <person name="Qi Y."/>
            <person name="Xu X."/>
            <person name="Gao Z."/>
            <person name="Pan H."/>
            <person name="Jian J."/>
            <person name="Tian Y."/>
            <person name="Yue Z."/>
            <person name="Xu Y."/>
        </authorList>
    </citation>
    <scope>NUCLEOTIDE SEQUENCE [LARGE SCALE GENOMIC DNA]</scope>
    <source>
        <strain evidence="4">cv. Dabenzi</strain>
    </source>
</reference>
<gene>
    <name evidence="2" type="ORF">CDL15_Pgr000521</name>
    <name evidence="3" type="ORF">CRG98_041614</name>
</gene>
<sequence length="208" mass="23103">MPNPTTPNGHSLNHPSRNSLQLMINQEDDDNKFVSKLLSKESSVANPSFRVYYGGVVGSVPFIWESEPGTPKHTLFTTRHDNLSLPPLTPPPSSFRSTTGTNSDKRLPKKAVRRSGFLHRVLWKMGIVKRSSLIVRSSSSSSLGFVSIKPLDYHHGRRRFASQGSFDSITPFDDYDDEDKHARSVPQAASCFGIGRRNGTGPRGCYGW</sequence>
<accession>A0A218W3G2</accession>
<dbReference type="AlphaFoldDB" id="A0A218W3G2"/>
<evidence type="ECO:0000313" key="2">
    <source>
        <dbReference type="EMBL" id="OWM67069.1"/>
    </source>
</evidence>
<feature type="region of interest" description="Disordered" evidence="1">
    <location>
        <begin position="82"/>
        <end position="107"/>
    </location>
</feature>
<dbReference type="STRING" id="22663.A0A218W3G2"/>
<dbReference type="Proteomes" id="UP000197138">
    <property type="component" value="Unassembled WGS sequence"/>
</dbReference>
<dbReference type="EMBL" id="PGOL01004238">
    <property type="protein sequence ID" value="PKI38018.1"/>
    <property type="molecule type" value="Genomic_DNA"/>
</dbReference>
<dbReference type="PANTHER" id="PTHR33257">
    <property type="entry name" value="OS05G0165500 PROTEIN"/>
    <property type="match status" value="1"/>
</dbReference>
<organism evidence="2 4">
    <name type="scientific">Punica granatum</name>
    <name type="common">Pomegranate</name>
    <dbReference type="NCBI Taxonomy" id="22663"/>
    <lineage>
        <taxon>Eukaryota</taxon>
        <taxon>Viridiplantae</taxon>
        <taxon>Streptophyta</taxon>
        <taxon>Embryophyta</taxon>
        <taxon>Tracheophyta</taxon>
        <taxon>Spermatophyta</taxon>
        <taxon>Magnoliopsida</taxon>
        <taxon>eudicotyledons</taxon>
        <taxon>Gunneridae</taxon>
        <taxon>Pentapetalae</taxon>
        <taxon>rosids</taxon>
        <taxon>malvids</taxon>
        <taxon>Myrtales</taxon>
        <taxon>Lythraceae</taxon>
        <taxon>Punica</taxon>
    </lineage>
</organism>
<dbReference type="OrthoDB" id="691043at2759"/>
<keyword evidence="5" id="KW-1185">Reference proteome</keyword>